<accession>A0A846QWW0</accession>
<proteinExistence type="predicted"/>
<comment type="caution">
    <text evidence="2">The sequence shown here is derived from an EMBL/GenBank/DDBJ whole genome shotgun (WGS) entry which is preliminary data.</text>
</comment>
<dbReference type="AlphaFoldDB" id="A0A846QWW0"/>
<feature type="chain" id="PRO_5032425193" evidence="1">
    <location>
        <begin position="22"/>
        <end position="170"/>
    </location>
</feature>
<dbReference type="Proteomes" id="UP000590442">
    <property type="component" value="Unassembled WGS sequence"/>
</dbReference>
<evidence type="ECO:0000313" key="3">
    <source>
        <dbReference type="Proteomes" id="UP000590442"/>
    </source>
</evidence>
<gene>
    <name evidence="2" type="ORF">GGR42_002179</name>
</gene>
<organism evidence="2 3">
    <name type="scientific">Saonia flava</name>
    <dbReference type="NCBI Taxonomy" id="523696"/>
    <lineage>
        <taxon>Bacteria</taxon>
        <taxon>Pseudomonadati</taxon>
        <taxon>Bacteroidota</taxon>
        <taxon>Flavobacteriia</taxon>
        <taxon>Flavobacteriales</taxon>
        <taxon>Flavobacteriaceae</taxon>
        <taxon>Saonia</taxon>
    </lineage>
</organism>
<keyword evidence="1" id="KW-0732">Signal</keyword>
<dbReference type="EMBL" id="JAATJJ010000001">
    <property type="protein sequence ID" value="NJB71717.1"/>
    <property type="molecule type" value="Genomic_DNA"/>
</dbReference>
<evidence type="ECO:0000313" key="2">
    <source>
        <dbReference type="EMBL" id="NJB71717.1"/>
    </source>
</evidence>
<dbReference type="RefSeq" id="WP_167963755.1">
    <property type="nucleotide sequence ID" value="NZ_JAATJJ010000001.1"/>
</dbReference>
<name>A0A846QWW0_9FLAO</name>
<protein>
    <submittedName>
        <fullName evidence="2">Uncharacterized protein</fullName>
    </submittedName>
</protein>
<feature type="signal peptide" evidence="1">
    <location>
        <begin position="1"/>
        <end position="21"/>
    </location>
</feature>
<evidence type="ECO:0000256" key="1">
    <source>
        <dbReference type="SAM" id="SignalP"/>
    </source>
</evidence>
<keyword evidence="3" id="KW-1185">Reference proteome</keyword>
<sequence>MKKNTSLLFLLFITLSHSLKAQESVDIDGRLQPLLNDFFEQCKKYNIDYHSKLFELEKIDIVQTLPLAENGTVLGKVERNAAGEAQNILINWAALLDPEILKVVAFHEFAHHFLDYKHTCQDCNEIMAVTNTSYFDIARDWDNQVEHLFISSPLYMAQNTSAHVTSLSFD</sequence>
<reference evidence="2 3" key="1">
    <citation type="submission" date="2020-03" db="EMBL/GenBank/DDBJ databases">
        <title>Genomic Encyclopedia of Type Strains, Phase IV (KMG-IV): sequencing the most valuable type-strain genomes for metagenomic binning, comparative biology and taxonomic classification.</title>
        <authorList>
            <person name="Goeker M."/>
        </authorList>
    </citation>
    <scope>NUCLEOTIDE SEQUENCE [LARGE SCALE GENOMIC DNA]</scope>
    <source>
        <strain evidence="2 3">DSM 29762</strain>
    </source>
</reference>